<evidence type="ECO:0000256" key="2">
    <source>
        <dbReference type="PIRNR" id="PIRNR002070"/>
    </source>
</evidence>
<dbReference type="SUPFAM" id="SSF50249">
    <property type="entry name" value="Nucleic acid-binding proteins"/>
    <property type="match status" value="1"/>
</dbReference>
<dbReference type="InterPro" id="IPR000424">
    <property type="entry name" value="Primosome_PriB/ssb"/>
</dbReference>
<dbReference type="Gene3D" id="2.40.50.140">
    <property type="entry name" value="Nucleic acid-binding proteins"/>
    <property type="match status" value="1"/>
</dbReference>
<dbReference type="NCBIfam" id="TIGR00621">
    <property type="entry name" value="ssb"/>
    <property type="match status" value="1"/>
</dbReference>
<dbReference type="InterPro" id="IPR012340">
    <property type="entry name" value="NA-bd_OB-fold"/>
</dbReference>
<accession>A0A135WIY5</accession>
<dbReference type="Pfam" id="PF00436">
    <property type="entry name" value="SSB"/>
    <property type="match status" value="1"/>
</dbReference>
<dbReference type="OrthoDB" id="1265936at2"/>
<evidence type="ECO:0000256" key="4">
    <source>
        <dbReference type="SAM" id="MobiDB-lite"/>
    </source>
</evidence>
<dbReference type="EMBL" id="LPUR01000001">
    <property type="protein sequence ID" value="KXH84859.1"/>
    <property type="molecule type" value="Genomic_DNA"/>
</dbReference>
<protein>
    <recommendedName>
        <fullName evidence="2 3">Single-stranded DNA-binding protein</fullName>
    </recommendedName>
</protein>
<reference evidence="5 6" key="2">
    <citation type="journal article" date="2016" name="Genome Announc.">
        <title>Draft Genome Sequence of a Biocontrol Rhizobacterium, Chryseobacterium kwangjuense Strain KJ1R5, Isolated from Pepper (Capsicum annuum).</title>
        <authorList>
            <person name="Jeong J.J."/>
            <person name="Park H."/>
            <person name="Park B.H."/>
            <person name="Mannaa M."/>
            <person name="Sang M.K."/>
            <person name="Choi I.G."/>
            <person name="Kim K.D."/>
        </authorList>
    </citation>
    <scope>NUCLEOTIDE SEQUENCE [LARGE SCALE GENOMIC DNA]</scope>
    <source>
        <strain evidence="5 6">KJ1R5</strain>
    </source>
</reference>
<organism evidence="5 6">
    <name type="scientific">Chryseobacterium kwangjuense</name>
    <dbReference type="NCBI Taxonomy" id="267125"/>
    <lineage>
        <taxon>Bacteria</taxon>
        <taxon>Pseudomonadati</taxon>
        <taxon>Bacteroidota</taxon>
        <taxon>Flavobacteriia</taxon>
        <taxon>Flavobacteriales</taxon>
        <taxon>Weeksellaceae</taxon>
        <taxon>Chryseobacterium group</taxon>
        <taxon>Chryseobacterium</taxon>
    </lineage>
</organism>
<feature type="region of interest" description="Disordered" evidence="4">
    <location>
        <begin position="102"/>
        <end position="130"/>
    </location>
</feature>
<dbReference type="PROSITE" id="PS50935">
    <property type="entry name" value="SSB"/>
    <property type="match status" value="1"/>
</dbReference>
<dbReference type="RefSeq" id="WP_062648097.1">
    <property type="nucleotide sequence ID" value="NZ_LPUR01000001.1"/>
</dbReference>
<dbReference type="GO" id="GO:0006260">
    <property type="term" value="P:DNA replication"/>
    <property type="evidence" value="ECO:0007669"/>
    <property type="project" value="InterPro"/>
</dbReference>
<gene>
    <name evidence="5" type="ORF">AU378_03635</name>
</gene>
<evidence type="ECO:0000313" key="5">
    <source>
        <dbReference type="EMBL" id="KXH84859.1"/>
    </source>
</evidence>
<dbReference type="GO" id="GO:0003697">
    <property type="term" value="F:single-stranded DNA binding"/>
    <property type="evidence" value="ECO:0007669"/>
    <property type="project" value="InterPro"/>
</dbReference>
<comment type="caution">
    <text evidence="5">The sequence shown here is derived from an EMBL/GenBank/DDBJ whole genome shotgun (WGS) entry which is preliminary data.</text>
</comment>
<evidence type="ECO:0000256" key="3">
    <source>
        <dbReference type="RuleBase" id="RU000524"/>
    </source>
</evidence>
<dbReference type="Proteomes" id="UP000070513">
    <property type="component" value="Unassembled WGS sequence"/>
</dbReference>
<dbReference type="InterPro" id="IPR011344">
    <property type="entry name" value="ssDNA-bd"/>
</dbReference>
<name>A0A135WIY5_9FLAO</name>
<reference evidence="6" key="1">
    <citation type="submission" date="2015-12" db="EMBL/GenBank/DDBJ databases">
        <title>Genome sequence of a biocontrol rhizobacterium Chryseobacterium kwangjuense strain KJ1R5 isolated from pepper (Capsicum annuum L.).</title>
        <authorList>
            <person name="Jeong J.-J."/>
            <person name="Park H."/>
            <person name="Mannaa M."/>
            <person name="Sang M.K."/>
            <person name="Choi I.-G."/>
            <person name="Kim K.D."/>
        </authorList>
    </citation>
    <scope>NUCLEOTIDE SEQUENCE [LARGE SCALE GENOMIC DNA]</scope>
    <source>
        <strain evidence="6">KJ1R5</strain>
    </source>
</reference>
<evidence type="ECO:0000313" key="6">
    <source>
        <dbReference type="Proteomes" id="UP000070513"/>
    </source>
</evidence>
<proteinExistence type="predicted"/>
<dbReference type="CDD" id="cd04496">
    <property type="entry name" value="SSB_OBF"/>
    <property type="match status" value="1"/>
</dbReference>
<keyword evidence="1 2" id="KW-0238">DNA-binding</keyword>
<sequence length="130" mass="14445">MNITGRLTADAKVSKTTRGKEVVNFSIAVNDSYKKDGQRVEHTAYFDCAYWRATKAVAWLQKGLLVELTGQISVRAWNSKDGTAKAGINFYTVNIKPLARSAKNNDSVQDRTESKNGRTITGQDEDDLPF</sequence>
<dbReference type="PIRSF" id="PIRSF002070">
    <property type="entry name" value="SSB"/>
    <property type="match status" value="1"/>
</dbReference>
<dbReference type="AlphaFoldDB" id="A0A135WIY5"/>
<evidence type="ECO:0000256" key="1">
    <source>
        <dbReference type="ARBA" id="ARBA00023125"/>
    </source>
</evidence>